<keyword evidence="8" id="KW-1185">Reference proteome</keyword>
<name>A0A377GUR9_9FUSO</name>
<dbReference type="Gene3D" id="3.30.700.10">
    <property type="entry name" value="Glycoprotein, Type 4 Pilin"/>
    <property type="match status" value="1"/>
</dbReference>
<accession>A0A377GUR9</accession>
<dbReference type="InterPro" id="IPR045584">
    <property type="entry name" value="Pilin-like"/>
</dbReference>
<evidence type="ECO:0000313" key="7">
    <source>
        <dbReference type="EMBL" id="STO30708.1"/>
    </source>
</evidence>
<sequence>MKNKGFSLIEVTVAIALIGIMASIGVPKLRKQIAIGRDTKAIAILGTLRTASELYFIETGESPANVTGTPEEGSTTIEALKKLEPYLDEKTFKEIEDGNLEIGGSRTTNPDNSQVEETINYGGTIGLTFKNPNITDSSGSDGIYIWFQPAENKEYDTKGNKWTEY</sequence>
<dbReference type="Proteomes" id="UP000255328">
    <property type="component" value="Unassembled WGS sequence"/>
</dbReference>
<dbReference type="RefSeq" id="WP_115268372.1">
    <property type="nucleotide sequence ID" value="NZ_CASFEE010000004.1"/>
</dbReference>
<dbReference type="NCBIfam" id="TIGR02532">
    <property type="entry name" value="IV_pilin_GFxxxE"/>
    <property type="match status" value="1"/>
</dbReference>
<dbReference type="InterPro" id="IPR000983">
    <property type="entry name" value="Bac_GSPG_pilin"/>
</dbReference>
<keyword evidence="2" id="KW-0488">Methylation</keyword>
<evidence type="ECO:0000313" key="8">
    <source>
        <dbReference type="Proteomes" id="UP000255328"/>
    </source>
</evidence>
<feature type="transmembrane region" description="Helical" evidence="6">
    <location>
        <begin position="6"/>
        <end position="27"/>
    </location>
</feature>
<comment type="subcellular location">
    <subcellularLocation>
        <location evidence="1">Membrane</location>
        <topology evidence="1">Single-pass membrane protein</topology>
    </subcellularLocation>
</comment>
<keyword evidence="5 6" id="KW-0472">Membrane</keyword>
<dbReference type="InterPro" id="IPR012902">
    <property type="entry name" value="N_methyl_site"/>
</dbReference>
<dbReference type="GO" id="GO:0015627">
    <property type="term" value="C:type II protein secretion system complex"/>
    <property type="evidence" value="ECO:0007669"/>
    <property type="project" value="InterPro"/>
</dbReference>
<dbReference type="SUPFAM" id="SSF54523">
    <property type="entry name" value="Pili subunits"/>
    <property type="match status" value="1"/>
</dbReference>
<dbReference type="PANTHER" id="PTHR30093">
    <property type="entry name" value="GENERAL SECRETION PATHWAY PROTEIN G"/>
    <property type="match status" value="1"/>
</dbReference>
<proteinExistence type="predicted"/>
<organism evidence="7 8">
    <name type="scientific">Fusobacterium necrogenes</name>
    <dbReference type="NCBI Taxonomy" id="858"/>
    <lineage>
        <taxon>Bacteria</taxon>
        <taxon>Fusobacteriati</taxon>
        <taxon>Fusobacteriota</taxon>
        <taxon>Fusobacteriia</taxon>
        <taxon>Fusobacteriales</taxon>
        <taxon>Fusobacteriaceae</taxon>
        <taxon>Fusobacterium</taxon>
    </lineage>
</organism>
<dbReference type="EMBL" id="UGGU01000003">
    <property type="protein sequence ID" value="STO30708.1"/>
    <property type="molecule type" value="Genomic_DNA"/>
</dbReference>
<gene>
    <name evidence="7" type="primary">pilE</name>
    <name evidence="7" type="ORF">NCTC10723_00136</name>
</gene>
<dbReference type="GO" id="GO:0016020">
    <property type="term" value="C:membrane"/>
    <property type="evidence" value="ECO:0007669"/>
    <property type="project" value="UniProtKB-SubCell"/>
</dbReference>
<dbReference type="PANTHER" id="PTHR30093:SF44">
    <property type="entry name" value="TYPE II SECRETION SYSTEM CORE PROTEIN G"/>
    <property type="match status" value="1"/>
</dbReference>
<evidence type="ECO:0000256" key="4">
    <source>
        <dbReference type="ARBA" id="ARBA00022989"/>
    </source>
</evidence>
<dbReference type="OrthoDB" id="87644at2"/>
<dbReference type="AlphaFoldDB" id="A0A377GUR9"/>
<evidence type="ECO:0000256" key="3">
    <source>
        <dbReference type="ARBA" id="ARBA00022692"/>
    </source>
</evidence>
<dbReference type="PROSITE" id="PS00409">
    <property type="entry name" value="PROKAR_NTER_METHYL"/>
    <property type="match status" value="1"/>
</dbReference>
<dbReference type="Pfam" id="PF07963">
    <property type="entry name" value="N_methyl"/>
    <property type="match status" value="1"/>
</dbReference>
<keyword evidence="4 6" id="KW-1133">Transmembrane helix</keyword>
<evidence type="ECO:0000256" key="1">
    <source>
        <dbReference type="ARBA" id="ARBA00004167"/>
    </source>
</evidence>
<keyword evidence="3 6" id="KW-0812">Transmembrane</keyword>
<dbReference type="GO" id="GO:0015628">
    <property type="term" value="P:protein secretion by the type II secretion system"/>
    <property type="evidence" value="ECO:0007669"/>
    <property type="project" value="InterPro"/>
</dbReference>
<reference evidence="7 8" key="1">
    <citation type="submission" date="2018-06" db="EMBL/GenBank/DDBJ databases">
        <authorList>
            <consortium name="Pathogen Informatics"/>
            <person name="Doyle S."/>
        </authorList>
    </citation>
    <scope>NUCLEOTIDE SEQUENCE [LARGE SCALE GENOMIC DNA]</scope>
    <source>
        <strain evidence="7 8">NCTC10723</strain>
    </source>
</reference>
<protein>
    <submittedName>
        <fullName evidence="7">Pilin</fullName>
    </submittedName>
</protein>
<evidence type="ECO:0000256" key="2">
    <source>
        <dbReference type="ARBA" id="ARBA00022481"/>
    </source>
</evidence>
<evidence type="ECO:0000256" key="5">
    <source>
        <dbReference type="ARBA" id="ARBA00023136"/>
    </source>
</evidence>
<evidence type="ECO:0000256" key="6">
    <source>
        <dbReference type="SAM" id="Phobius"/>
    </source>
</evidence>
<dbReference type="PRINTS" id="PR00813">
    <property type="entry name" value="BCTERIALGSPG"/>
</dbReference>